<dbReference type="GeneID" id="103499484"/>
<dbReference type="SUPFAM" id="SSF52540">
    <property type="entry name" value="P-loop containing nucleoside triphosphate hydrolases"/>
    <property type="match status" value="1"/>
</dbReference>
<evidence type="ECO:0000313" key="3">
    <source>
        <dbReference type="Proteomes" id="UP001652600"/>
    </source>
</evidence>
<dbReference type="InterPro" id="IPR032675">
    <property type="entry name" value="LRR_dom_sf"/>
</dbReference>
<dbReference type="SUPFAM" id="SSF52058">
    <property type="entry name" value="L domain-like"/>
    <property type="match status" value="2"/>
</dbReference>
<keyword evidence="3" id="KW-1185">Reference proteome</keyword>
<dbReference type="Gene3D" id="3.40.50.300">
    <property type="entry name" value="P-loop containing nucleotide triphosphate hydrolases"/>
    <property type="match status" value="1"/>
</dbReference>
<protein>
    <submittedName>
        <fullName evidence="4">Disease resistance protein RUN1-like</fullName>
    </submittedName>
</protein>
<evidence type="ECO:0000313" key="4">
    <source>
        <dbReference type="RefSeq" id="XP_050940691.1"/>
    </source>
</evidence>
<reference evidence="4" key="1">
    <citation type="submission" date="2025-08" db="UniProtKB">
        <authorList>
            <consortium name="RefSeq"/>
        </authorList>
    </citation>
    <scope>IDENTIFICATION</scope>
    <source>
        <tissue evidence="4">Stem</tissue>
    </source>
</reference>
<dbReference type="Proteomes" id="UP001652600">
    <property type="component" value="Chromosome 5"/>
</dbReference>
<sequence length="1097" mass="125196">MGSTAAGAESSSSSPIFNWSYDVFLSFRGEDTRSNFTGHLYMFLRQKGVNVFIDDGLERGEQISETLFKTIQNSLISIVIFSENYASSTWCLDELVEIMECKKSKGQKVLPIFYKVDPSDVRKQNGWFREGLAKHEANFMEKIPIWRDALTTAANLSGWHLGARKEAHLIQDIVKEVLSILNHTKPLNANEHLVGIDSKIEFLYRKEEMYKSECVNMLGIYGIGGIGKTTLAKALYDKMASQFEGCCYLRDVREASKLFDGLTQLQKKLLFQILKYDLEVVDLDWGINIIKNRLRSKKVLILLDDVDKLEQLQALVGGHDWFGQGTKIIVTTRNKQLLVSHGFDKMYEVQGLSKHEAIELFRRHAFKNLQPSSNYLDLSERATRYCTGHPLALIVLGSFLCDRSDLAEWSGILDGFENSLRKDIKDILQLSFDGLEDQMGHKIVHDESHDQPGKRSRLWLEKDILEVFSNNSGSDAVKAIKLVLTDPKRVIDLDPEAFRSMKNLRILMVDGNVRFCKKIKYLPNGLKWIKWHRFAHPSLPSCFITKDLVGLDLQHSFITNFGKGLQNCMRLKLLDLRHSVILKKISESSAAPNLEELYLSNCSNLKTIPKSFLSLRKLVTLDLHHCVNLKKIPRSYISWEALEDLDLSHCKKLEKIPDISSASNLRSLSFEQCTNLVMIHDSIGSLTKLVTLKLQNCSNLKKLPSYLKLKSLQNLTLSGCCKLETFPEIDENMKSLYILRLDSTAIRELPPSIGYLTHLYMFDLKGCTNLISLPCTTHLLKSLGELHLSGSSRFEMFSYIWDPTINPVCSSSKIMETSLTSEFFHSRVPKESLCFKHFTLLDLEGCNISNVDFLEILCNVASSLSSILLSENNFSSLPSCLHKFMSLRNLELRNCKFLQEIPNLPLCIQRVDATGCVSLSRSPNNILDIISSQQDRPRGIREFVLMNNGIPEWFSYQIASNAIMVTFQHNRDTKITLATSVTFRVDGDSDQGMALVSCNILIGCRLDRRYMRKFPKSASEYTWLVETSATYRRSSLEMNDWNDVIVWFEAVKCAEVVTIRRCGVYFTEKVSGMQNDVKEPRAIYTYFNQPEKLRPRW</sequence>
<dbReference type="InterPro" id="IPR044974">
    <property type="entry name" value="Disease_R_plants"/>
</dbReference>
<dbReference type="Pfam" id="PF00931">
    <property type="entry name" value="NB-ARC"/>
    <property type="match status" value="1"/>
</dbReference>
<dbReference type="SMART" id="SM00255">
    <property type="entry name" value="TIR"/>
    <property type="match status" value="1"/>
</dbReference>
<accession>A0ABM3KSD5</accession>
<dbReference type="SUPFAM" id="SSF52200">
    <property type="entry name" value="Toll/Interleukin receptor TIR domain"/>
    <property type="match status" value="1"/>
</dbReference>
<dbReference type="Gene3D" id="3.80.10.10">
    <property type="entry name" value="Ribonuclease Inhibitor"/>
    <property type="match status" value="3"/>
</dbReference>
<dbReference type="InterPro" id="IPR035897">
    <property type="entry name" value="Toll_tir_struct_dom_sf"/>
</dbReference>
<gene>
    <name evidence="4" type="primary">LOC103499484</name>
</gene>
<dbReference type="Gene3D" id="3.40.50.10140">
    <property type="entry name" value="Toll/interleukin-1 receptor homology (TIR) domain"/>
    <property type="match status" value="1"/>
</dbReference>
<dbReference type="InterPro" id="IPR000157">
    <property type="entry name" value="TIR_dom"/>
</dbReference>
<organism evidence="3 4">
    <name type="scientific">Cucumis melo</name>
    <name type="common">Muskmelon</name>
    <dbReference type="NCBI Taxonomy" id="3656"/>
    <lineage>
        <taxon>Eukaryota</taxon>
        <taxon>Viridiplantae</taxon>
        <taxon>Streptophyta</taxon>
        <taxon>Embryophyta</taxon>
        <taxon>Tracheophyta</taxon>
        <taxon>Spermatophyta</taxon>
        <taxon>Magnoliopsida</taxon>
        <taxon>eudicotyledons</taxon>
        <taxon>Gunneridae</taxon>
        <taxon>Pentapetalae</taxon>
        <taxon>rosids</taxon>
        <taxon>fabids</taxon>
        <taxon>Cucurbitales</taxon>
        <taxon>Cucurbitaceae</taxon>
        <taxon>Benincaseae</taxon>
        <taxon>Cucumis</taxon>
    </lineage>
</organism>
<dbReference type="RefSeq" id="XP_050940691.1">
    <property type="nucleotide sequence ID" value="XM_051084734.1"/>
</dbReference>
<evidence type="ECO:0000259" key="2">
    <source>
        <dbReference type="PROSITE" id="PS50104"/>
    </source>
</evidence>
<keyword evidence="1" id="KW-0611">Plant defense</keyword>
<dbReference type="PROSITE" id="PS50104">
    <property type="entry name" value="TIR"/>
    <property type="match status" value="1"/>
</dbReference>
<dbReference type="Pfam" id="PF01582">
    <property type="entry name" value="TIR"/>
    <property type="match status" value="1"/>
</dbReference>
<dbReference type="PANTHER" id="PTHR11017:SF570">
    <property type="entry name" value="DISEASE RESISTANCE PROTEIN (TIR-NBS CLASS)-RELATED"/>
    <property type="match status" value="1"/>
</dbReference>
<dbReference type="Gene3D" id="1.10.8.430">
    <property type="entry name" value="Helical domain of apoptotic protease-activating factors"/>
    <property type="match status" value="1"/>
</dbReference>
<dbReference type="InterPro" id="IPR058546">
    <property type="entry name" value="RPS4B/Roq1-like_LRR"/>
</dbReference>
<dbReference type="InterPro" id="IPR002182">
    <property type="entry name" value="NB-ARC"/>
</dbReference>
<proteinExistence type="predicted"/>
<name>A0ABM3KSD5_CUCME</name>
<dbReference type="PRINTS" id="PR00364">
    <property type="entry name" value="DISEASERSIST"/>
</dbReference>
<dbReference type="InterPro" id="IPR042197">
    <property type="entry name" value="Apaf_helical"/>
</dbReference>
<dbReference type="PANTHER" id="PTHR11017">
    <property type="entry name" value="LEUCINE-RICH REPEAT-CONTAINING PROTEIN"/>
    <property type="match status" value="1"/>
</dbReference>
<dbReference type="InterPro" id="IPR027417">
    <property type="entry name" value="P-loop_NTPase"/>
</dbReference>
<feature type="domain" description="TIR" evidence="2">
    <location>
        <begin position="19"/>
        <end position="181"/>
    </location>
</feature>
<evidence type="ECO:0000256" key="1">
    <source>
        <dbReference type="ARBA" id="ARBA00022821"/>
    </source>
</evidence>
<dbReference type="Pfam" id="PF23286">
    <property type="entry name" value="LRR_13"/>
    <property type="match status" value="1"/>
</dbReference>